<evidence type="ECO:0000313" key="4">
    <source>
        <dbReference type="EMBL" id="CAG8598658.1"/>
    </source>
</evidence>
<dbReference type="GO" id="GO:0034657">
    <property type="term" value="C:GID complex"/>
    <property type="evidence" value="ECO:0007669"/>
    <property type="project" value="TreeGrafter"/>
</dbReference>
<dbReference type="CDD" id="cd00200">
    <property type="entry name" value="WD40"/>
    <property type="match status" value="1"/>
</dbReference>
<dbReference type="Pfam" id="PF00400">
    <property type="entry name" value="WD40"/>
    <property type="match status" value="5"/>
</dbReference>
<dbReference type="InterPro" id="IPR015943">
    <property type="entry name" value="WD40/YVTN_repeat-like_dom_sf"/>
</dbReference>
<comment type="caution">
    <text evidence="4">The sequence shown here is derived from an EMBL/GenBank/DDBJ whole genome shotgun (WGS) entry which is preliminary data.</text>
</comment>
<dbReference type="PROSITE" id="PS50082">
    <property type="entry name" value="WD_REPEATS_2"/>
    <property type="match status" value="4"/>
</dbReference>
<feature type="repeat" description="WD" evidence="3">
    <location>
        <begin position="89"/>
        <end position="130"/>
    </location>
</feature>
<dbReference type="SMART" id="SM00320">
    <property type="entry name" value="WD40"/>
    <property type="match status" value="7"/>
</dbReference>
<dbReference type="PRINTS" id="PR00320">
    <property type="entry name" value="GPROTEINBRPT"/>
</dbReference>
<dbReference type="EMBL" id="CAJVPL010002081">
    <property type="protein sequence ID" value="CAG8598658.1"/>
    <property type="molecule type" value="Genomic_DNA"/>
</dbReference>
<gene>
    <name evidence="4" type="ORF">AGERDE_LOCUS8985</name>
</gene>
<dbReference type="Proteomes" id="UP000789831">
    <property type="component" value="Unassembled WGS sequence"/>
</dbReference>
<reference evidence="4" key="1">
    <citation type="submission" date="2021-06" db="EMBL/GenBank/DDBJ databases">
        <authorList>
            <person name="Kallberg Y."/>
            <person name="Tangrot J."/>
            <person name="Rosling A."/>
        </authorList>
    </citation>
    <scope>NUCLEOTIDE SEQUENCE</scope>
    <source>
        <strain evidence="4">MT106</strain>
    </source>
</reference>
<dbReference type="PANTHER" id="PTHR22838:SF0">
    <property type="entry name" value="WD REPEAT-CONTAINING PROTEIN 26"/>
    <property type="match status" value="1"/>
</dbReference>
<keyword evidence="2" id="KW-0677">Repeat</keyword>
<dbReference type="InterPro" id="IPR020472">
    <property type="entry name" value="WD40_PAC1"/>
</dbReference>
<organism evidence="4 5">
    <name type="scientific">Ambispora gerdemannii</name>
    <dbReference type="NCBI Taxonomy" id="144530"/>
    <lineage>
        <taxon>Eukaryota</taxon>
        <taxon>Fungi</taxon>
        <taxon>Fungi incertae sedis</taxon>
        <taxon>Mucoromycota</taxon>
        <taxon>Glomeromycotina</taxon>
        <taxon>Glomeromycetes</taxon>
        <taxon>Archaeosporales</taxon>
        <taxon>Ambisporaceae</taxon>
        <taxon>Ambispora</taxon>
    </lineage>
</organism>
<protein>
    <submittedName>
        <fullName evidence="4">10587_t:CDS:1</fullName>
    </submittedName>
</protein>
<dbReference type="InterPro" id="IPR001680">
    <property type="entry name" value="WD40_rpt"/>
</dbReference>
<feature type="repeat" description="WD" evidence="3">
    <location>
        <begin position="340"/>
        <end position="372"/>
    </location>
</feature>
<keyword evidence="5" id="KW-1185">Reference proteome</keyword>
<evidence type="ECO:0000256" key="3">
    <source>
        <dbReference type="PROSITE-ProRule" id="PRU00221"/>
    </source>
</evidence>
<evidence type="ECO:0000256" key="2">
    <source>
        <dbReference type="ARBA" id="ARBA00022737"/>
    </source>
</evidence>
<evidence type="ECO:0000256" key="1">
    <source>
        <dbReference type="ARBA" id="ARBA00022574"/>
    </source>
</evidence>
<dbReference type="PANTHER" id="PTHR22838">
    <property type="entry name" value="WD REPEAT PROTEIN 26-RELATED"/>
    <property type="match status" value="1"/>
</dbReference>
<dbReference type="PROSITE" id="PS00678">
    <property type="entry name" value="WD_REPEATS_1"/>
    <property type="match status" value="1"/>
</dbReference>
<accession>A0A9N9CFM0</accession>
<dbReference type="OrthoDB" id="972532at2759"/>
<name>A0A9N9CFM0_9GLOM</name>
<dbReference type="InterPro" id="IPR051350">
    <property type="entry name" value="WD_repeat-ST_regulator"/>
</dbReference>
<feature type="repeat" description="WD" evidence="3">
    <location>
        <begin position="173"/>
        <end position="207"/>
    </location>
</feature>
<dbReference type="InterPro" id="IPR019775">
    <property type="entry name" value="WD40_repeat_CS"/>
</dbReference>
<dbReference type="GO" id="GO:0043161">
    <property type="term" value="P:proteasome-mediated ubiquitin-dependent protein catabolic process"/>
    <property type="evidence" value="ECO:0007669"/>
    <property type="project" value="TreeGrafter"/>
</dbReference>
<dbReference type="Gene3D" id="2.130.10.10">
    <property type="entry name" value="YVTN repeat-like/Quinoprotein amine dehydrogenase"/>
    <property type="match status" value="2"/>
</dbReference>
<evidence type="ECO:0000313" key="5">
    <source>
        <dbReference type="Proteomes" id="UP000789831"/>
    </source>
</evidence>
<proteinExistence type="predicted"/>
<dbReference type="InterPro" id="IPR036322">
    <property type="entry name" value="WD40_repeat_dom_sf"/>
</dbReference>
<dbReference type="PROSITE" id="PS50294">
    <property type="entry name" value="WD_REPEATS_REGION"/>
    <property type="match status" value="4"/>
</dbReference>
<dbReference type="AlphaFoldDB" id="A0A9N9CFM0"/>
<keyword evidence="1 3" id="KW-0853">WD repeat</keyword>
<feature type="repeat" description="WD" evidence="3">
    <location>
        <begin position="131"/>
        <end position="172"/>
    </location>
</feature>
<dbReference type="SUPFAM" id="SSF50978">
    <property type="entry name" value="WD40 repeat-like"/>
    <property type="match status" value="1"/>
</dbReference>
<sequence length="387" mass="43863">MCSNADDLKRRAEWDGADGTSRQKLLLELQKYISPSIMVPEHRLETLLEQATAFQRMSCVYHNTDEYISLYSDHVCDRSQFPLVTTHIFRQHTDEVWYVVFSNNGKYLASASKDKTAIIWSLETLELLHVLNEHADFVSFVSWSPNDSMLLTCGQDNEIKLWNVQTGECVTTLKKHSEPVTACAWLPDGKSFISGSQDKNTFLWGLDGTILYKWYGPRIVDLTVNKEGTRMVAISTEKKIHIYDLVSKIEEAILEENAQVTSVCLSNDCKYVLMNLASQEIHLWDIDQKRLVRKYHGQTQGTYIIRSCFGGIDQGFIVSGSEDSNIYVWHREHAALIEVLSGHSGTVNSVNWSPVNPYLFASAGDDHTIRIWGTADATDPKGKMKTP</sequence>